<dbReference type="Pfam" id="PF13376">
    <property type="entry name" value="OmdA"/>
    <property type="match status" value="1"/>
</dbReference>
<evidence type="ECO:0008006" key="3">
    <source>
        <dbReference type="Google" id="ProtNLM"/>
    </source>
</evidence>
<dbReference type="RefSeq" id="WP_065318793.1">
    <property type="nucleotide sequence ID" value="NZ_CP017477.1"/>
</dbReference>
<name>A0A1B8TWD0_9FLAO</name>
<dbReference type="Proteomes" id="UP000092584">
    <property type="component" value="Unassembled WGS sequence"/>
</dbReference>
<proteinExistence type="predicted"/>
<dbReference type="STRING" id="1774273.LPB03_06020"/>
<evidence type="ECO:0000313" key="2">
    <source>
        <dbReference type="Proteomes" id="UP000092584"/>
    </source>
</evidence>
<dbReference type="OrthoDB" id="959664at2"/>
<dbReference type="KEGG" id="pob:LPB03_06020"/>
<gene>
    <name evidence="1" type="ORF">LPB3_06465</name>
</gene>
<organism evidence="1 2">
    <name type="scientific">Polaribacter vadi</name>
    <dbReference type="NCBI Taxonomy" id="1774273"/>
    <lineage>
        <taxon>Bacteria</taxon>
        <taxon>Pseudomonadati</taxon>
        <taxon>Bacteroidota</taxon>
        <taxon>Flavobacteriia</taxon>
        <taxon>Flavobacteriales</taxon>
        <taxon>Flavobacteriaceae</taxon>
    </lineage>
</organism>
<dbReference type="AlphaFoldDB" id="A0A1B8TWD0"/>
<reference evidence="2" key="1">
    <citation type="submission" date="2016-02" db="EMBL/GenBank/DDBJ databases">
        <authorList>
            <person name="Shin S.-K."/>
            <person name="Yi H."/>
            <person name="Kim E."/>
        </authorList>
    </citation>
    <scope>NUCLEOTIDE SEQUENCE [LARGE SCALE GENOMIC DNA]</scope>
    <source>
        <strain evidence="2">LPB0003</strain>
    </source>
</reference>
<dbReference type="EMBL" id="LSFM01000022">
    <property type="protein sequence ID" value="OBY64041.1"/>
    <property type="molecule type" value="Genomic_DNA"/>
</dbReference>
<sequence>MILKSSIFKITHIDIYNIFIPKEIYTSFADKNMSRVKVKLFFNDKILDFYAAVKRDKNSGNFKMMFSKQKQKELNLSLGDEFEMQLFEDTSKYGVDVPEELEEVFLTDYEAFKIFETLTKGKQRSIIYGLKRFKTSQQKIDKALIMCENLKRRNFEPIKMFKLE</sequence>
<comment type="caution">
    <text evidence="1">The sequence shown here is derived from an EMBL/GenBank/DDBJ whole genome shotgun (WGS) entry which is preliminary data.</text>
</comment>
<keyword evidence="2" id="KW-1185">Reference proteome</keyword>
<protein>
    <recommendedName>
        <fullName evidence="3">DUF1905 domain-containing protein</fullName>
    </recommendedName>
</protein>
<accession>A0A1B8TWD0</accession>
<evidence type="ECO:0000313" key="1">
    <source>
        <dbReference type="EMBL" id="OBY64041.1"/>
    </source>
</evidence>